<accession>A0A6C0ACG9</accession>
<organism evidence="1">
    <name type="scientific">viral metagenome</name>
    <dbReference type="NCBI Taxonomy" id="1070528"/>
    <lineage>
        <taxon>unclassified sequences</taxon>
        <taxon>metagenomes</taxon>
        <taxon>organismal metagenomes</taxon>
    </lineage>
</organism>
<name>A0A6C0ACG9_9ZZZZ</name>
<reference evidence="1" key="1">
    <citation type="journal article" date="2020" name="Nature">
        <title>Giant virus diversity and host interactions through global metagenomics.</title>
        <authorList>
            <person name="Schulz F."/>
            <person name="Roux S."/>
            <person name="Paez-Espino D."/>
            <person name="Jungbluth S."/>
            <person name="Walsh D.A."/>
            <person name="Denef V.J."/>
            <person name="McMahon K.D."/>
            <person name="Konstantinidis K.T."/>
            <person name="Eloe-Fadrosh E.A."/>
            <person name="Kyrpides N.C."/>
            <person name="Woyke T."/>
        </authorList>
    </citation>
    <scope>NUCLEOTIDE SEQUENCE</scope>
    <source>
        <strain evidence="1">GVMAG-S-1004661-13</strain>
    </source>
</reference>
<dbReference type="AlphaFoldDB" id="A0A6C0ACG9"/>
<sequence>MANKYSITHPYGFEYPMCPFVWDYEDMALPLDTINIKEMTNEELNEILQHKPDIKEIIKKLNNPKLFMIEQIIKNKNLLYLGFHNWCYFNETGEKEIFIKKPYFFIFNAGLFTVKGKLDESHYYPFKINKKGDTLPGGIPVNKSLEERFATIHKVSGIPRYSPEHCNNFIIPTDMKEVEFISIGKDFSKSIIKHNKNKEKKDQEKLIIKNIARDVVTLHRLIR</sequence>
<proteinExistence type="predicted"/>
<protein>
    <submittedName>
        <fullName evidence="1">Uncharacterized protein</fullName>
    </submittedName>
</protein>
<dbReference type="EMBL" id="MN740545">
    <property type="protein sequence ID" value="QHS77332.1"/>
    <property type="molecule type" value="Genomic_DNA"/>
</dbReference>
<evidence type="ECO:0000313" key="1">
    <source>
        <dbReference type="EMBL" id="QHS77332.1"/>
    </source>
</evidence>